<sequence>MSLALSTRSRHQPKLLADGQFICILDASLTLSGLALEVCAPLLRMDEEETLTVVAPFEFAMSAVDPPQSRRHAYELRPTAESFNERIARYTSSLKDLPNNLVEWSQSSLADTHGLESGERPWSEAFDLRKVIVIASRSGKVETSSPNIVVFVQHHVPCEPSETVADHFNALDGEQLGARGHEKASPLCPACSSSSRPSAIHISSPALFVTRTPASPSPNLRNASPQLSVTDLLGTREGIAATAKFIQRSGAFARPATLDVRDHDD</sequence>
<reference evidence="1 2" key="1">
    <citation type="journal article" date="2016" name="Mol. Biol. Evol.">
        <title>Comparative Genomics of Early-Diverging Mushroom-Forming Fungi Provides Insights into the Origins of Lignocellulose Decay Capabilities.</title>
        <authorList>
            <person name="Nagy L.G."/>
            <person name="Riley R."/>
            <person name="Tritt A."/>
            <person name="Adam C."/>
            <person name="Daum C."/>
            <person name="Floudas D."/>
            <person name="Sun H."/>
            <person name="Yadav J.S."/>
            <person name="Pangilinan J."/>
            <person name="Larsson K.H."/>
            <person name="Matsuura K."/>
            <person name="Barry K."/>
            <person name="Labutti K."/>
            <person name="Kuo R."/>
            <person name="Ohm R.A."/>
            <person name="Bhattacharya S.S."/>
            <person name="Shirouzu T."/>
            <person name="Yoshinaga Y."/>
            <person name="Martin F.M."/>
            <person name="Grigoriev I.V."/>
            <person name="Hibbett D.S."/>
        </authorList>
    </citation>
    <scope>NUCLEOTIDE SEQUENCE [LARGE SCALE GENOMIC DNA]</scope>
    <source>
        <strain evidence="1 2">HHB12029</strain>
    </source>
</reference>
<protein>
    <submittedName>
        <fullName evidence="1">Uncharacterized protein</fullName>
    </submittedName>
</protein>
<gene>
    <name evidence="1" type="ORF">EXIGLDRAFT_829900</name>
</gene>
<keyword evidence="2" id="KW-1185">Reference proteome</keyword>
<dbReference type="AlphaFoldDB" id="A0A165P687"/>
<dbReference type="OrthoDB" id="28092at2759"/>
<name>A0A165P687_EXIGL</name>
<accession>A0A165P687</accession>
<dbReference type="EMBL" id="KV425892">
    <property type="protein sequence ID" value="KZW01709.1"/>
    <property type="molecule type" value="Genomic_DNA"/>
</dbReference>
<proteinExistence type="predicted"/>
<dbReference type="Proteomes" id="UP000077266">
    <property type="component" value="Unassembled WGS sequence"/>
</dbReference>
<evidence type="ECO:0000313" key="2">
    <source>
        <dbReference type="Proteomes" id="UP000077266"/>
    </source>
</evidence>
<organism evidence="1 2">
    <name type="scientific">Exidia glandulosa HHB12029</name>
    <dbReference type="NCBI Taxonomy" id="1314781"/>
    <lineage>
        <taxon>Eukaryota</taxon>
        <taxon>Fungi</taxon>
        <taxon>Dikarya</taxon>
        <taxon>Basidiomycota</taxon>
        <taxon>Agaricomycotina</taxon>
        <taxon>Agaricomycetes</taxon>
        <taxon>Auriculariales</taxon>
        <taxon>Exidiaceae</taxon>
        <taxon>Exidia</taxon>
    </lineage>
</organism>
<evidence type="ECO:0000313" key="1">
    <source>
        <dbReference type="EMBL" id="KZW01709.1"/>
    </source>
</evidence>
<dbReference type="InParanoid" id="A0A165P687"/>